<evidence type="ECO:0000313" key="6">
    <source>
        <dbReference type="EMBL" id="GEU40784.1"/>
    </source>
</evidence>
<sequence length="1036" mass="118035">MVGLLVLFSALKPFENIDQEQRLAKKNELKARETLLMALPDKHQLKFNFHKDAKSLMETIEKRFGVNVAHSIFTDSSKAKVSTLPNVDSLSDAVIYSFFASQSNSPQLDNEDLKQINLDDLKEMDLKWQMDMLTMRARRFLKRTGKKSRWNADHQGTTGTKKLLEELSQWRYLLQMLWCLHVMQLVAMIGVFKLTKNLLIIPLRHTPHQAHQVLQDQIKRKSQLDVLSYKTGLESVKARLVVYQKNETVFEEDIKLVKLDVMLRDNALTELRKKFEKAEKERNDLKLTLDKFQTLSKNLKNDRYKIGEGYHVVPPLYTRAFLPSKPDLVFTDDPNASELVANVFNVKFSTNKPSKDMSKTHRPVAPIIEDWISDSENETKIEFVPKQIEPSFVTSTEHVKSSRKSVKKGNPQQALKYKGVIDSGFSSHMTRNISFLLDFEELDRGYVAFGGNPKGGKISGKGKIKTEKLDFDDVYFVKELKFNLFSVSQMCDKKNSVLFTNIECVVLPSDNKLPDENHVLLRVSRENKMYNVDLKNVFLQEGNLVRGLPSKIFKDNHTCVACQKGKQHKASYDDVADAAFDVKENENDVHVYANESDKSDNKKHNEKAKRDDKGKSPVDSLIGVRDLRAEFEEFSFNSSNRVTAVRAPVNAVGPNPTNSINNFNTASPSVNVVSLNFRIARKSSFMDPSKYPDDPDMHALEDIIYSNDEEDVGAEADLSNLETNIPVNPIPTTRVHKDHHVNQIIGDLILAPQTRSMTKMVKEQGGLHQINDEYFTCMFACFFLKKNLRKYFKHSKIQVGLKPCKRSVYNLNCKKGHTQEEGINYNEVFAPVARIEAIWLFLAYASFMGFMVVKAVYGLHQAPRAWYETLANYLLENGFQRRKIDQNLFIKKQKGDILLVQVYVDDIIFGSTNKELSKAFEKLMKDKFQMNVKSASNPIKTEKPLLKDPDGEDVDVCIYSDYARASLDRKSTIGGCQFLGCRLISWKCKKKTVVATLSTEAEYVAAASCCAQVLWIQNQLLDYGVNTAGVQLNTVS</sequence>
<dbReference type="InterPro" id="IPR013103">
    <property type="entry name" value="RVT_2"/>
</dbReference>
<proteinExistence type="predicted"/>
<evidence type="ECO:0000256" key="2">
    <source>
        <dbReference type="SAM" id="MobiDB-lite"/>
    </source>
</evidence>
<dbReference type="Pfam" id="PF22936">
    <property type="entry name" value="Pol_BBD"/>
    <property type="match status" value="1"/>
</dbReference>
<feature type="domain" description="Retrovirus-related Pol polyprotein from transposon TNT 1-94-like beta-barrel" evidence="5">
    <location>
        <begin position="420"/>
        <end position="493"/>
    </location>
</feature>
<dbReference type="InterPro" id="IPR054722">
    <property type="entry name" value="PolX-like_BBD"/>
</dbReference>
<dbReference type="CDD" id="cd09272">
    <property type="entry name" value="RNase_HI_RT_Ty1"/>
    <property type="match status" value="1"/>
</dbReference>
<evidence type="ECO:0000259" key="4">
    <source>
        <dbReference type="Pfam" id="PF07727"/>
    </source>
</evidence>
<dbReference type="AlphaFoldDB" id="A0A6L2JYQ5"/>
<keyword evidence="3" id="KW-0812">Transmembrane</keyword>
<keyword evidence="3" id="KW-1133">Transmembrane helix</keyword>
<dbReference type="PANTHER" id="PTHR11439:SF495">
    <property type="entry name" value="REVERSE TRANSCRIPTASE, RNA-DEPENDENT DNA POLYMERASE-RELATED"/>
    <property type="match status" value="1"/>
</dbReference>
<evidence type="ECO:0000256" key="1">
    <source>
        <dbReference type="SAM" id="Coils"/>
    </source>
</evidence>
<feature type="domain" description="Reverse transcriptase Ty1/copia-type" evidence="4">
    <location>
        <begin position="853"/>
        <end position="931"/>
    </location>
</feature>
<keyword evidence="1" id="KW-0175">Coiled coil</keyword>
<keyword evidence="3" id="KW-0472">Membrane</keyword>
<reference evidence="6" key="1">
    <citation type="journal article" date="2019" name="Sci. Rep.">
        <title>Draft genome of Tanacetum cinerariifolium, the natural source of mosquito coil.</title>
        <authorList>
            <person name="Yamashiro T."/>
            <person name="Shiraishi A."/>
            <person name="Satake H."/>
            <person name="Nakayama K."/>
        </authorList>
    </citation>
    <scope>NUCLEOTIDE SEQUENCE</scope>
</reference>
<feature type="compositionally biased region" description="Basic and acidic residues" evidence="2">
    <location>
        <begin position="590"/>
        <end position="616"/>
    </location>
</feature>
<organism evidence="6">
    <name type="scientific">Tanacetum cinerariifolium</name>
    <name type="common">Dalmatian daisy</name>
    <name type="synonym">Chrysanthemum cinerariifolium</name>
    <dbReference type="NCBI Taxonomy" id="118510"/>
    <lineage>
        <taxon>Eukaryota</taxon>
        <taxon>Viridiplantae</taxon>
        <taxon>Streptophyta</taxon>
        <taxon>Embryophyta</taxon>
        <taxon>Tracheophyta</taxon>
        <taxon>Spermatophyta</taxon>
        <taxon>Magnoliopsida</taxon>
        <taxon>eudicotyledons</taxon>
        <taxon>Gunneridae</taxon>
        <taxon>Pentapetalae</taxon>
        <taxon>asterids</taxon>
        <taxon>campanulids</taxon>
        <taxon>Asterales</taxon>
        <taxon>Asteraceae</taxon>
        <taxon>Asteroideae</taxon>
        <taxon>Anthemideae</taxon>
        <taxon>Anthemidinae</taxon>
        <taxon>Tanacetum</taxon>
    </lineage>
</organism>
<gene>
    <name evidence="6" type="ORF">Tci_012762</name>
</gene>
<feature type="coiled-coil region" evidence="1">
    <location>
        <begin position="268"/>
        <end position="302"/>
    </location>
</feature>
<dbReference type="Pfam" id="PF07727">
    <property type="entry name" value="RVT_2"/>
    <property type="match status" value="1"/>
</dbReference>
<protein>
    <submittedName>
        <fullName evidence="6">Uncharacterized protein</fullName>
    </submittedName>
</protein>
<evidence type="ECO:0000256" key="3">
    <source>
        <dbReference type="SAM" id="Phobius"/>
    </source>
</evidence>
<feature type="transmembrane region" description="Helical" evidence="3">
    <location>
        <begin position="837"/>
        <end position="857"/>
    </location>
</feature>
<dbReference type="EMBL" id="BKCJ010001350">
    <property type="protein sequence ID" value="GEU40784.1"/>
    <property type="molecule type" value="Genomic_DNA"/>
</dbReference>
<evidence type="ECO:0000259" key="5">
    <source>
        <dbReference type="Pfam" id="PF22936"/>
    </source>
</evidence>
<name>A0A6L2JYQ5_TANCI</name>
<comment type="caution">
    <text evidence="6">The sequence shown here is derived from an EMBL/GenBank/DDBJ whole genome shotgun (WGS) entry which is preliminary data.</text>
</comment>
<dbReference type="PANTHER" id="PTHR11439">
    <property type="entry name" value="GAG-POL-RELATED RETROTRANSPOSON"/>
    <property type="match status" value="1"/>
</dbReference>
<accession>A0A6L2JYQ5</accession>
<feature type="region of interest" description="Disordered" evidence="2">
    <location>
        <begin position="590"/>
        <end position="617"/>
    </location>
</feature>